<reference evidence="2 3" key="2">
    <citation type="submission" date="2009-05" db="EMBL/GenBank/DDBJ databases">
        <authorList>
            <person name="Harkins D.M."/>
            <person name="DeShazer D."/>
            <person name="Woods D.E."/>
            <person name="Brinkac L.M."/>
            <person name="Brown K.A."/>
            <person name="Hung G.C."/>
            <person name="Tuanyok A."/>
            <person name="Zhang B."/>
            <person name="Nierman W.C."/>
        </authorList>
    </citation>
    <scope>NUCLEOTIDE SEQUENCE [LARGE SCALE GENOMIC DNA]</scope>
    <source>
        <strain evidence="2 3">1710a</strain>
    </source>
</reference>
<reference evidence="3" key="1">
    <citation type="submission" date="2007-08" db="EMBL/GenBank/DDBJ databases">
        <title>Annotation of Burkholderia pseudomallei 1710a.</title>
        <authorList>
            <person name="Harkins D.M."/>
            <person name="DeShazer D."/>
            <person name="Woods D.E."/>
            <person name="Brinkac L.M."/>
            <person name="Brown K.A."/>
            <person name="Hung G.C."/>
            <person name="Tuanyok A."/>
            <person name="Zhang B."/>
            <person name="Nierman W.C."/>
        </authorList>
    </citation>
    <scope>NUCLEOTIDE SEQUENCE [LARGE SCALE GENOMIC DNA]</scope>
    <source>
        <strain evidence="3">1710a</strain>
    </source>
</reference>
<dbReference type="AlphaFoldDB" id="A0A0E1VUF6"/>
<proteinExistence type="predicted"/>
<sequence length="78" mass="8353">MRNAAGAPWFASRADHRPEQRRLAVAMLARVLETPRKTTETGGTAGRVIPQASEPSHARSMQTNQAGICARATHTACA</sequence>
<gene>
    <name evidence="2" type="ORF">BURPS1710A_A0236</name>
</gene>
<dbReference type="EMBL" id="CM000833">
    <property type="protein sequence ID" value="EET04550.1"/>
    <property type="molecule type" value="Genomic_DNA"/>
</dbReference>
<dbReference type="Proteomes" id="UP000001812">
    <property type="component" value="Chromosome II"/>
</dbReference>
<evidence type="ECO:0000313" key="2">
    <source>
        <dbReference type="EMBL" id="EET04550.1"/>
    </source>
</evidence>
<feature type="region of interest" description="Disordered" evidence="1">
    <location>
        <begin position="35"/>
        <end position="65"/>
    </location>
</feature>
<dbReference type="HOGENOM" id="CLU_2615209_0_0_4"/>
<evidence type="ECO:0000313" key="3">
    <source>
        <dbReference type="Proteomes" id="UP000001812"/>
    </source>
</evidence>
<protein>
    <submittedName>
        <fullName evidence="2">Uncharacterized protein</fullName>
    </submittedName>
</protein>
<name>A0A0E1VUF6_BURPE</name>
<evidence type="ECO:0000256" key="1">
    <source>
        <dbReference type="SAM" id="MobiDB-lite"/>
    </source>
</evidence>
<organism evidence="2 3">
    <name type="scientific">Burkholderia pseudomallei 1710a</name>
    <dbReference type="NCBI Taxonomy" id="320371"/>
    <lineage>
        <taxon>Bacteria</taxon>
        <taxon>Pseudomonadati</taxon>
        <taxon>Pseudomonadota</taxon>
        <taxon>Betaproteobacteria</taxon>
        <taxon>Burkholderiales</taxon>
        <taxon>Burkholderiaceae</taxon>
        <taxon>Burkholderia</taxon>
        <taxon>pseudomallei group</taxon>
    </lineage>
</organism>
<accession>A0A0E1VUF6</accession>